<comment type="caution">
    <text evidence="2">The sequence shown here is derived from an EMBL/GenBank/DDBJ whole genome shotgun (WGS) entry which is preliminary data.</text>
</comment>
<gene>
    <name evidence="2" type="ORF">P175DRAFT_0440688</name>
</gene>
<sequence length="102" mass="11441">MLIPLLSSCIATAVTTTNSAWTFLTYTTNTRQPTPLPLAPRTWSNCSTYTEYIAPVRNTLIINSCYIVASIYDTDVTDFVSWNLSLSYNENDPNTCQLKLGY</sequence>
<feature type="signal peptide" evidence="1">
    <location>
        <begin position="1"/>
        <end position="19"/>
    </location>
</feature>
<protein>
    <recommendedName>
        <fullName evidence="4">LysM domain-containing protein</fullName>
    </recommendedName>
</protein>
<feature type="chain" id="PRO_5015487692" description="LysM domain-containing protein" evidence="1">
    <location>
        <begin position="20"/>
        <end position="102"/>
    </location>
</feature>
<evidence type="ECO:0008006" key="4">
    <source>
        <dbReference type="Google" id="ProtNLM"/>
    </source>
</evidence>
<dbReference type="EMBL" id="MSFN02000006">
    <property type="protein sequence ID" value="PTU19056.1"/>
    <property type="molecule type" value="Genomic_DNA"/>
</dbReference>
<dbReference type="Proteomes" id="UP000244073">
    <property type="component" value="Unassembled WGS sequence"/>
</dbReference>
<proteinExistence type="predicted"/>
<evidence type="ECO:0000313" key="3">
    <source>
        <dbReference type="Proteomes" id="UP000244073"/>
    </source>
</evidence>
<dbReference type="VEuPathDB" id="FungiDB:P175DRAFT_0440688"/>
<accession>A0A2T5LS10</accession>
<evidence type="ECO:0000313" key="2">
    <source>
        <dbReference type="EMBL" id="PTU19056.1"/>
    </source>
</evidence>
<dbReference type="AlphaFoldDB" id="A0A2T5LS10"/>
<dbReference type="GeneID" id="63810913"/>
<organism evidence="2 3">
    <name type="scientific">Aspergillus ochraceoroseus IBT 24754</name>
    <dbReference type="NCBI Taxonomy" id="1392256"/>
    <lineage>
        <taxon>Eukaryota</taxon>
        <taxon>Fungi</taxon>
        <taxon>Dikarya</taxon>
        <taxon>Ascomycota</taxon>
        <taxon>Pezizomycotina</taxon>
        <taxon>Eurotiomycetes</taxon>
        <taxon>Eurotiomycetidae</taxon>
        <taxon>Eurotiales</taxon>
        <taxon>Aspergillaceae</taxon>
        <taxon>Aspergillus</taxon>
        <taxon>Aspergillus subgen. Nidulantes</taxon>
    </lineage>
</organism>
<reference evidence="2 3" key="1">
    <citation type="journal article" date="2018" name="Proc. Natl. Acad. Sci. U.S.A.">
        <title>Linking secondary metabolites to gene clusters through genome sequencing of six diverse Aspergillus species.</title>
        <authorList>
            <person name="Kaerboelling I."/>
            <person name="Vesth T.C."/>
            <person name="Frisvad J.C."/>
            <person name="Nybo J.L."/>
            <person name="Theobald S."/>
            <person name="Kuo A."/>
            <person name="Bowyer P."/>
            <person name="Matsuda Y."/>
            <person name="Mondo S."/>
            <person name="Lyhne E.K."/>
            <person name="Kogle M.E."/>
            <person name="Clum A."/>
            <person name="Lipzen A."/>
            <person name="Salamov A."/>
            <person name="Ngan C.Y."/>
            <person name="Daum C."/>
            <person name="Chiniquy J."/>
            <person name="Barry K."/>
            <person name="LaButti K."/>
            <person name="Haridas S."/>
            <person name="Simmons B.A."/>
            <person name="Magnuson J.K."/>
            <person name="Mortensen U.H."/>
            <person name="Larsen T.O."/>
            <person name="Grigoriev I.V."/>
            <person name="Baker S.E."/>
            <person name="Andersen M.R."/>
        </authorList>
    </citation>
    <scope>NUCLEOTIDE SEQUENCE [LARGE SCALE GENOMIC DNA]</scope>
    <source>
        <strain evidence="2 3">IBT 24754</strain>
    </source>
</reference>
<name>A0A2T5LS10_9EURO</name>
<dbReference type="OrthoDB" id="5985073at2759"/>
<evidence type="ECO:0000256" key="1">
    <source>
        <dbReference type="SAM" id="SignalP"/>
    </source>
</evidence>
<keyword evidence="1" id="KW-0732">Signal</keyword>
<dbReference type="RefSeq" id="XP_040750448.1">
    <property type="nucleotide sequence ID" value="XM_040894031.1"/>
</dbReference>